<dbReference type="EMBL" id="LR796501">
    <property type="protein sequence ID" value="CAB4148897.1"/>
    <property type="molecule type" value="Genomic_DNA"/>
</dbReference>
<name>A0A6J5MSR4_9CAUD</name>
<protein>
    <submittedName>
        <fullName evidence="1">Uncharacterized protein</fullName>
    </submittedName>
</protein>
<evidence type="ECO:0000313" key="1">
    <source>
        <dbReference type="EMBL" id="CAB4148897.1"/>
    </source>
</evidence>
<organism evidence="1">
    <name type="scientific">uncultured Caudovirales phage</name>
    <dbReference type="NCBI Taxonomy" id="2100421"/>
    <lineage>
        <taxon>Viruses</taxon>
        <taxon>Duplodnaviria</taxon>
        <taxon>Heunggongvirae</taxon>
        <taxon>Uroviricota</taxon>
        <taxon>Caudoviricetes</taxon>
        <taxon>Peduoviridae</taxon>
        <taxon>Maltschvirus</taxon>
        <taxon>Maltschvirus maltsch</taxon>
    </lineage>
</organism>
<sequence length="67" mass="7822">MKSELTFCPNCESKELGERVDEILRDQQLEDWDTAYELIDEDGEIKVCFDCQEWDDADDDAKGDGWD</sequence>
<proteinExistence type="predicted"/>
<gene>
    <name evidence="1" type="ORF">UFOVP533_32</name>
</gene>
<accession>A0A6J5MSR4</accession>
<reference evidence="1" key="1">
    <citation type="submission" date="2020-04" db="EMBL/GenBank/DDBJ databases">
        <authorList>
            <person name="Chiriac C."/>
            <person name="Salcher M."/>
            <person name="Ghai R."/>
            <person name="Kavagutti S V."/>
        </authorList>
    </citation>
    <scope>NUCLEOTIDE SEQUENCE</scope>
</reference>